<comment type="subcellular location">
    <subcellularLocation>
        <location evidence="1 7">Cell membrane</location>
        <topology evidence="1 7">Multi-pass membrane protein</topology>
    </subcellularLocation>
</comment>
<evidence type="ECO:0000256" key="1">
    <source>
        <dbReference type="ARBA" id="ARBA00004651"/>
    </source>
</evidence>
<dbReference type="EMBL" id="BAABJE010000014">
    <property type="protein sequence ID" value="GAA4799337.1"/>
    <property type="molecule type" value="Genomic_DNA"/>
</dbReference>
<comment type="similarity">
    <text evidence="7">Belongs to the binding-protein-dependent transport system permease family.</text>
</comment>
<dbReference type="RefSeq" id="WP_345303865.1">
    <property type="nucleotide sequence ID" value="NZ_BAABJE010000014.1"/>
</dbReference>
<dbReference type="Gene3D" id="1.10.3720.10">
    <property type="entry name" value="MetI-like"/>
    <property type="match status" value="1"/>
</dbReference>
<keyword evidence="4 7" id="KW-0812">Transmembrane</keyword>
<evidence type="ECO:0000256" key="6">
    <source>
        <dbReference type="ARBA" id="ARBA00023136"/>
    </source>
</evidence>
<feature type="domain" description="ABC transmembrane type-1" evidence="8">
    <location>
        <begin position="78"/>
        <end position="267"/>
    </location>
</feature>
<evidence type="ECO:0000256" key="5">
    <source>
        <dbReference type="ARBA" id="ARBA00022989"/>
    </source>
</evidence>
<reference evidence="10" key="1">
    <citation type="journal article" date="2019" name="Int. J. Syst. Evol. Microbiol.">
        <title>The Global Catalogue of Microorganisms (GCM) 10K type strain sequencing project: providing services to taxonomists for standard genome sequencing and annotation.</title>
        <authorList>
            <consortium name="The Broad Institute Genomics Platform"/>
            <consortium name="The Broad Institute Genome Sequencing Center for Infectious Disease"/>
            <person name="Wu L."/>
            <person name="Ma J."/>
        </authorList>
    </citation>
    <scope>NUCLEOTIDE SEQUENCE [LARGE SCALE GENOMIC DNA]</scope>
    <source>
        <strain evidence="10">JCM 18204</strain>
    </source>
</reference>
<feature type="transmembrane region" description="Helical" evidence="7">
    <location>
        <begin position="21"/>
        <end position="43"/>
    </location>
</feature>
<dbReference type="PANTHER" id="PTHR43744:SF12">
    <property type="entry name" value="ABC TRANSPORTER PERMEASE PROTEIN MG189-RELATED"/>
    <property type="match status" value="1"/>
</dbReference>
<keyword evidence="6 7" id="KW-0472">Membrane</keyword>
<evidence type="ECO:0000256" key="3">
    <source>
        <dbReference type="ARBA" id="ARBA00022475"/>
    </source>
</evidence>
<gene>
    <name evidence="9" type="ORF">GCM10023307_27040</name>
</gene>
<evidence type="ECO:0000313" key="10">
    <source>
        <dbReference type="Proteomes" id="UP001499959"/>
    </source>
</evidence>
<dbReference type="PANTHER" id="PTHR43744">
    <property type="entry name" value="ABC TRANSPORTER PERMEASE PROTEIN MG189-RELATED-RELATED"/>
    <property type="match status" value="1"/>
</dbReference>
<dbReference type="CDD" id="cd06261">
    <property type="entry name" value="TM_PBP2"/>
    <property type="match status" value="1"/>
</dbReference>
<keyword evidence="10" id="KW-1185">Reference proteome</keyword>
<evidence type="ECO:0000259" key="8">
    <source>
        <dbReference type="PROSITE" id="PS50928"/>
    </source>
</evidence>
<feature type="transmembrane region" description="Helical" evidence="7">
    <location>
        <begin position="248"/>
        <end position="267"/>
    </location>
</feature>
<evidence type="ECO:0000256" key="4">
    <source>
        <dbReference type="ARBA" id="ARBA00022692"/>
    </source>
</evidence>
<comment type="caution">
    <text evidence="9">The sequence shown here is derived from an EMBL/GenBank/DDBJ whole genome shotgun (WGS) entry which is preliminary data.</text>
</comment>
<proteinExistence type="inferred from homology"/>
<feature type="transmembrane region" description="Helical" evidence="7">
    <location>
        <begin position="77"/>
        <end position="103"/>
    </location>
</feature>
<keyword evidence="3" id="KW-1003">Cell membrane</keyword>
<dbReference type="PROSITE" id="PS50928">
    <property type="entry name" value="ABC_TM1"/>
    <property type="match status" value="1"/>
</dbReference>
<dbReference type="Pfam" id="PF00528">
    <property type="entry name" value="BPD_transp_1"/>
    <property type="match status" value="1"/>
</dbReference>
<evidence type="ECO:0000256" key="2">
    <source>
        <dbReference type="ARBA" id="ARBA00022448"/>
    </source>
</evidence>
<keyword evidence="5 7" id="KW-1133">Transmembrane helix</keyword>
<dbReference type="InterPro" id="IPR035906">
    <property type="entry name" value="MetI-like_sf"/>
</dbReference>
<name>A0ABP9BRA6_9GAMM</name>
<keyword evidence="2 7" id="KW-0813">Transport</keyword>
<feature type="transmembrane region" description="Helical" evidence="7">
    <location>
        <begin position="188"/>
        <end position="210"/>
    </location>
</feature>
<sequence length="282" mass="30841">MSAGNGRVVGDSRTHAWLVHAGLLALTLLSLAPLLWMLSVSFMPTGGASRFPPPLLPSAPTLDNYRALFERIGMGGYFLNSVLVSTAMTLLSLLINAMAGYAFAKLRFAGRERIFKLLLAALVIPSQVAMLPLFLMLKQMGMVNSYAGVIVPGLASIFGIFLVRQYARSIPDELIEAARIDGAGEWRIFASIVLPMLKPVLVTLAIFTFMGSWNDFMWPLIVLTDQSNYTLPVALASLSREHIQDVEMMMAGAVLTVLPVLLLFLMLQRYYIQGLMLGSVKG</sequence>
<dbReference type="SUPFAM" id="SSF161098">
    <property type="entry name" value="MetI-like"/>
    <property type="match status" value="1"/>
</dbReference>
<protein>
    <submittedName>
        <fullName evidence="9">Carbohydrate ABC transporter permease</fullName>
    </submittedName>
</protein>
<feature type="transmembrane region" description="Helical" evidence="7">
    <location>
        <begin position="143"/>
        <end position="167"/>
    </location>
</feature>
<dbReference type="Proteomes" id="UP001499959">
    <property type="component" value="Unassembled WGS sequence"/>
</dbReference>
<dbReference type="InterPro" id="IPR000515">
    <property type="entry name" value="MetI-like"/>
</dbReference>
<feature type="transmembrane region" description="Helical" evidence="7">
    <location>
        <begin position="115"/>
        <end position="137"/>
    </location>
</feature>
<organism evidence="9 10">
    <name type="scientific">Lysobacter hankyongensis</name>
    <dbReference type="NCBI Taxonomy" id="1176535"/>
    <lineage>
        <taxon>Bacteria</taxon>
        <taxon>Pseudomonadati</taxon>
        <taxon>Pseudomonadota</taxon>
        <taxon>Gammaproteobacteria</taxon>
        <taxon>Lysobacterales</taxon>
        <taxon>Lysobacteraceae</taxon>
        <taxon>Lysobacter</taxon>
    </lineage>
</organism>
<accession>A0ABP9BRA6</accession>
<evidence type="ECO:0000313" key="9">
    <source>
        <dbReference type="EMBL" id="GAA4799337.1"/>
    </source>
</evidence>
<evidence type="ECO:0000256" key="7">
    <source>
        <dbReference type="RuleBase" id="RU363032"/>
    </source>
</evidence>